<dbReference type="InterPro" id="IPR000182">
    <property type="entry name" value="GNAT_dom"/>
</dbReference>
<dbReference type="PANTHER" id="PTHR43877">
    <property type="entry name" value="AMINOALKYLPHOSPHONATE N-ACETYLTRANSFERASE-RELATED-RELATED"/>
    <property type="match status" value="1"/>
</dbReference>
<organism evidence="4 5">
    <name type="scientific">Adlercreutzia rubneri</name>
    <dbReference type="NCBI Taxonomy" id="2916441"/>
    <lineage>
        <taxon>Bacteria</taxon>
        <taxon>Bacillati</taxon>
        <taxon>Actinomycetota</taxon>
        <taxon>Coriobacteriia</taxon>
        <taxon>Eggerthellales</taxon>
        <taxon>Eggerthellaceae</taxon>
        <taxon>Adlercreutzia</taxon>
    </lineage>
</organism>
<protein>
    <submittedName>
        <fullName evidence="4">GNAT family N-acetyltransferase</fullName>
    </submittedName>
</protein>
<evidence type="ECO:0000313" key="4">
    <source>
        <dbReference type="EMBL" id="MVN59299.1"/>
    </source>
</evidence>
<proteinExistence type="predicted"/>
<dbReference type="InterPro" id="IPR050832">
    <property type="entry name" value="Bact_Acetyltransf"/>
</dbReference>
<dbReference type="Gene3D" id="3.40.630.30">
    <property type="match status" value="1"/>
</dbReference>
<name>A0A7K1T6P6_9ACTN</name>
<evidence type="ECO:0000256" key="2">
    <source>
        <dbReference type="ARBA" id="ARBA00023315"/>
    </source>
</evidence>
<evidence type="ECO:0000256" key="1">
    <source>
        <dbReference type="ARBA" id="ARBA00022679"/>
    </source>
</evidence>
<reference evidence="4 5" key="1">
    <citation type="submission" date="2019-11" db="EMBL/GenBank/DDBJ databases">
        <title>Whole genome shotgun sequencing (WGS) data from Adlercreutzia equolifaciens ResAG-91, Eggerthella lenta MRI-F36, MRI-F37, MRI-F40, ResAG-49, ResAG-88, ResAG-121, ResAG-145, and Gordonibacter sp. ResAG-5, ResAG-26, ResAG-43, ResAG-50, ResAG-59.</title>
        <authorList>
            <person name="Stoll D.A."/>
            <person name="Danylec N."/>
            <person name="Franz C.M.A.P."/>
            <person name="Huch M."/>
        </authorList>
    </citation>
    <scope>NUCLEOTIDE SEQUENCE [LARGE SCALE GENOMIC DNA]</scope>
    <source>
        <strain evidence="4 5">ResAG-91</strain>
    </source>
</reference>
<dbReference type="Pfam" id="PF00583">
    <property type="entry name" value="Acetyltransf_1"/>
    <property type="match status" value="1"/>
</dbReference>
<evidence type="ECO:0000259" key="3">
    <source>
        <dbReference type="PROSITE" id="PS51186"/>
    </source>
</evidence>
<dbReference type="PANTHER" id="PTHR43877:SF2">
    <property type="entry name" value="AMINOALKYLPHOSPHONATE N-ACETYLTRANSFERASE-RELATED"/>
    <property type="match status" value="1"/>
</dbReference>
<comment type="caution">
    <text evidence="4">The sequence shown here is derived from an EMBL/GenBank/DDBJ whole genome shotgun (WGS) entry which is preliminary data.</text>
</comment>
<feature type="domain" description="N-acetyltransferase" evidence="3">
    <location>
        <begin position="17"/>
        <end position="187"/>
    </location>
</feature>
<keyword evidence="5" id="KW-1185">Reference proteome</keyword>
<dbReference type="Proteomes" id="UP000488839">
    <property type="component" value="Unassembled WGS sequence"/>
</dbReference>
<evidence type="ECO:0000313" key="5">
    <source>
        <dbReference type="Proteomes" id="UP000488839"/>
    </source>
</evidence>
<dbReference type="InterPro" id="IPR016181">
    <property type="entry name" value="Acyl_CoA_acyltransferase"/>
</dbReference>
<dbReference type="AlphaFoldDB" id="A0A7K1T6P6"/>
<dbReference type="GO" id="GO:0016747">
    <property type="term" value="F:acyltransferase activity, transferring groups other than amino-acyl groups"/>
    <property type="evidence" value="ECO:0007669"/>
    <property type="project" value="InterPro"/>
</dbReference>
<keyword evidence="1" id="KW-0808">Transferase</keyword>
<dbReference type="CDD" id="cd04301">
    <property type="entry name" value="NAT_SF"/>
    <property type="match status" value="1"/>
</dbReference>
<sequence>MGRKSWKLSKTREEVLMDIVVAQPGHVDAVVAITEQARANMAAMGIDQWQCGYPDRSTWEADVAAGAAYVALDEGRVVAVFRYADEPEAAYETLEGEWLTDGPYATVHRCAVDPTCRGRGIIGELFAFACEKAAAEGMASVRIDTHADNAPMRRAVEKFGFIPCGDITLREGPEAGAPRIAFEKVLG</sequence>
<accession>A0A7K1T6P6</accession>
<dbReference type="PROSITE" id="PS51186">
    <property type="entry name" value="GNAT"/>
    <property type="match status" value="1"/>
</dbReference>
<keyword evidence="2" id="KW-0012">Acyltransferase</keyword>
<dbReference type="EMBL" id="WPOO01000015">
    <property type="protein sequence ID" value="MVN59299.1"/>
    <property type="molecule type" value="Genomic_DNA"/>
</dbReference>
<gene>
    <name evidence="4" type="ORF">GO707_08685</name>
</gene>
<dbReference type="SUPFAM" id="SSF55729">
    <property type="entry name" value="Acyl-CoA N-acyltransferases (Nat)"/>
    <property type="match status" value="1"/>
</dbReference>